<evidence type="ECO:0000313" key="2">
    <source>
        <dbReference type="EMBL" id="EOR72908.1"/>
    </source>
</evidence>
<feature type="compositionally biased region" description="Polar residues" evidence="1">
    <location>
        <begin position="176"/>
        <end position="192"/>
    </location>
</feature>
<sequence length="208" mass="22347">MNPRKNLVVIGLTGVQRSITEVHSTADPANVSRIMAQSAARVARQFNPEELLPAAADPEGMPNRIAALPAAGRGQGRVRSAVQAVRETWKSWMACVSGRVIKVPGIPGVSRSMAGLEVSDYAQQWEATHVALPEPTLQRAFAWVTSTIALGHLTCKTMPSAAHPCPPSPAYPLMRSRSTPRGTTPLSLSPRTCSPPHQALRRDRRPPG</sequence>
<dbReference type="Proteomes" id="UP000014184">
    <property type="component" value="Unassembled WGS sequence"/>
</dbReference>
<evidence type="ECO:0000256" key="1">
    <source>
        <dbReference type="SAM" id="MobiDB-lite"/>
    </source>
</evidence>
<reference evidence="2 3" key="1">
    <citation type="journal article" date="2013" name="Genome Announc.">
        <title>Draft Genome Sequence of the Lignocellulose Decomposer Thermobifida fusca Strain TM51.</title>
        <authorList>
            <person name="Toth A."/>
            <person name="Barna T."/>
            <person name="Nagy I."/>
            <person name="Horvath B."/>
            <person name="Nagy I."/>
            <person name="Tancsics A."/>
            <person name="Kriszt B."/>
            <person name="Baka E."/>
            <person name="Fekete C."/>
            <person name="Kukolya J."/>
        </authorList>
    </citation>
    <scope>NUCLEOTIDE SEQUENCE [LARGE SCALE GENOMIC DNA]</scope>
    <source>
        <strain evidence="2 3">TM51</strain>
    </source>
</reference>
<evidence type="ECO:0000313" key="3">
    <source>
        <dbReference type="Proteomes" id="UP000014184"/>
    </source>
</evidence>
<protein>
    <submittedName>
        <fullName evidence="2">Uncharacterized protein</fullName>
    </submittedName>
</protein>
<gene>
    <name evidence="2" type="ORF">TM51_00570</name>
</gene>
<accession>A0A9P2TDQ2</accession>
<dbReference type="EMBL" id="AOSG01000001">
    <property type="protein sequence ID" value="EOR72908.1"/>
    <property type="molecule type" value="Genomic_DNA"/>
</dbReference>
<organism evidence="2 3">
    <name type="scientific">Thermobifida fusca TM51</name>
    <dbReference type="NCBI Taxonomy" id="1169414"/>
    <lineage>
        <taxon>Bacteria</taxon>
        <taxon>Bacillati</taxon>
        <taxon>Actinomycetota</taxon>
        <taxon>Actinomycetes</taxon>
        <taxon>Streptosporangiales</taxon>
        <taxon>Nocardiopsidaceae</taxon>
        <taxon>Thermobifida</taxon>
    </lineage>
</organism>
<comment type="caution">
    <text evidence="2">The sequence shown here is derived from an EMBL/GenBank/DDBJ whole genome shotgun (WGS) entry which is preliminary data.</text>
</comment>
<name>A0A9P2TDQ2_THEFU</name>
<feature type="region of interest" description="Disordered" evidence="1">
    <location>
        <begin position="164"/>
        <end position="208"/>
    </location>
</feature>
<keyword evidence="3" id="KW-1185">Reference proteome</keyword>
<proteinExistence type="predicted"/>
<dbReference type="AlphaFoldDB" id="A0A9P2TDQ2"/>